<keyword evidence="1" id="KW-1133">Transmembrane helix</keyword>
<name>A0ABP5FYD9_9MICO</name>
<comment type="caution">
    <text evidence="2">The sequence shown here is derived from an EMBL/GenBank/DDBJ whole genome shotgun (WGS) entry which is preliminary data.</text>
</comment>
<gene>
    <name evidence="2" type="ORF">GCM10009740_30140</name>
</gene>
<proteinExistence type="predicted"/>
<keyword evidence="3" id="KW-1185">Reference proteome</keyword>
<dbReference type="EMBL" id="BAAANB010000021">
    <property type="protein sequence ID" value="GAA2036721.1"/>
    <property type="molecule type" value="Genomic_DNA"/>
</dbReference>
<dbReference type="Proteomes" id="UP001501285">
    <property type="component" value="Unassembled WGS sequence"/>
</dbReference>
<organism evidence="2 3">
    <name type="scientific">Terrabacter terrae</name>
    <dbReference type="NCBI Taxonomy" id="318434"/>
    <lineage>
        <taxon>Bacteria</taxon>
        <taxon>Bacillati</taxon>
        <taxon>Actinomycetota</taxon>
        <taxon>Actinomycetes</taxon>
        <taxon>Micrococcales</taxon>
        <taxon>Intrasporangiaceae</taxon>
        <taxon>Terrabacter</taxon>
    </lineage>
</organism>
<reference evidence="3" key="1">
    <citation type="journal article" date="2019" name="Int. J. Syst. Evol. Microbiol.">
        <title>The Global Catalogue of Microorganisms (GCM) 10K type strain sequencing project: providing services to taxonomists for standard genome sequencing and annotation.</title>
        <authorList>
            <consortium name="The Broad Institute Genomics Platform"/>
            <consortium name="The Broad Institute Genome Sequencing Center for Infectious Disease"/>
            <person name="Wu L."/>
            <person name="Ma J."/>
        </authorList>
    </citation>
    <scope>NUCLEOTIDE SEQUENCE [LARGE SCALE GENOMIC DNA]</scope>
    <source>
        <strain evidence="3">JCM 14283</strain>
    </source>
</reference>
<dbReference type="RefSeq" id="WP_343992783.1">
    <property type="nucleotide sequence ID" value="NZ_BAAANB010000021.1"/>
</dbReference>
<feature type="transmembrane region" description="Helical" evidence="1">
    <location>
        <begin position="20"/>
        <end position="45"/>
    </location>
</feature>
<protein>
    <submittedName>
        <fullName evidence="2">Uncharacterized protein</fullName>
    </submittedName>
</protein>
<keyword evidence="1" id="KW-0472">Membrane</keyword>
<accession>A0ABP5FYD9</accession>
<keyword evidence="1" id="KW-0812">Transmembrane</keyword>
<sequence>MPHSEQRALCGPVPALLVALPLAALLGAVIGVAWVVGYTLLGLTVEDRVVRGRRAGDVGTRLAARGGR</sequence>
<evidence type="ECO:0000256" key="1">
    <source>
        <dbReference type="SAM" id="Phobius"/>
    </source>
</evidence>
<evidence type="ECO:0000313" key="2">
    <source>
        <dbReference type="EMBL" id="GAA2036721.1"/>
    </source>
</evidence>
<evidence type="ECO:0000313" key="3">
    <source>
        <dbReference type="Proteomes" id="UP001501285"/>
    </source>
</evidence>